<protein>
    <recommendedName>
        <fullName evidence="3">DUF1905 domain-containing protein</fullName>
    </recommendedName>
</protein>
<dbReference type="Proteomes" id="UP000632273">
    <property type="component" value="Unassembled WGS sequence"/>
</dbReference>
<gene>
    <name evidence="1" type="ORF">GCM10011383_00720</name>
</gene>
<organism evidence="1 2">
    <name type="scientific">Hymenobacter cavernae</name>
    <dbReference type="NCBI Taxonomy" id="2044852"/>
    <lineage>
        <taxon>Bacteria</taxon>
        <taxon>Pseudomonadati</taxon>
        <taxon>Bacteroidota</taxon>
        <taxon>Cytophagia</taxon>
        <taxon>Cytophagales</taxon>
        <taxon>Hymenobacteraceae</taxon>
        <taxon>Hymenobacter</taxon>
    </lineage>
</organism>
<dbReference type="Pfam" id="PF13376">
    <property type="entry name" value="OmdA"/>
    <property type="match status" value="1"/>
</dbReference>
<reference evidence="2" key="1">
    <citation type="journal article" date="2019" name="Int. J. Syst. Evol. Microbiol.">
        <title>The Global Catalogue of Microorganisms (GCM) 10K type strain sequencing project: providing services to taxonomists for standard genome sequencing and annotation.</title>
        <authorList>
            <consortium name="The Broad Institute Genomics Platform"/>
            <consortium name="The Broad Institute Genome Sequencing Center for Infectious Disease"/>
            <person name="Wu L."/>
            <person name="Ma J."/>
        </authorList>
    </citation>
    <scope>NUCLEOTIDE SEQUENCE [LARGE SCALE GENOMIC DNA]</scope>
    <source>
        <strain evidence="2">CGMCC 1.15197</strain>
    </source>
</reference>
<dbReference type="EMBL" id="BMHT01000001">
    <property type="protein sequence ID" value="GGE93886.1"/>
    <property type="molecule type" value="Genomic_DNA"/>
</dbReference>
<evidence type="ECO:0000313" key="1">
    <source>
        <dbReference type="EMBL" id="GGE93886.1"/>
    </source>
</evidence>
<dbReference type="InterPro" id="IPR037079">
    <property type="entry name" value="AF2212/PG0164-like_sf"/>
</dbReference>
<dbReference type="RefSeq" id="WP_188809872.1">
    <property type="nucleotide sequence ID" value="NZ_BMHT01000001.1"/>
</dbReference>
<dbReference type="InterPro" id="IPR015018">
    <property type="entry name" value="DUF1905"/>
</dbReference>
<accession>A0ABQ1TGP2</accession>
<proteinExistence type="predicted"/>
<dbReference type="Pfam" id="PF08922">
    <property type="entry name" value="DUF1905"/>
    <property type="match status" value="1"/>
</dbReference>
<dbReference type="SUPFAM" id="SSF141694">
    <property type="entry name" value="AF2212/PG0164-like"/>
    <property type="match status" value="1"/>
</dbReference>
<comment type="caution">
    <text evidence="1">The sequence shown here is derived from an EMBL/GenBank/DDBJ whole genome shotgun (WGS) entry which is preliminary data.</text>
</comment>
<sequence>MSDTTTTEQSFDAELELHGTDGGVFVTIPFNVPEVFGTEGQLHVRGTIDGFPFRLTLATTPEGEHIMVVRKEIRNAIDKTWGATVHVVLAPDTEERAVEIPDDLARALESNGLRPAFEKLAYTHRKEYARWIERTKKPETRQKRLREAIELIKAGKKLS</sequence>
<keyword evidence="2" id="KW-1185">Reference proteome</keyword>
<evidence type="ECO:0008006" key="3">
    <source>
        <dbReference type="Google" id="ProtNLM"/>
    </source>
</evidence>
<dbReference type="Gene3D" id="2.40.30.100">
    <property type="entry name" value="AF2212/PG0164-like"/>
    <property type="match status" value="1"/>
</dbReference>
<evidence type="ECO:0000313" key="2">
    <source>
        <dbReference type="Proteomes" id="UP000632273"/>
    </source>
</evidence>
<name>A0ABQ1TGP2_9BACT</name>